<dbReference type="SUPFAM" id="SSF103473">
    <property type="entry name" value="MFS general substrate transporter"/>
    <property type="match status" value="1"/>
</dbReference>
<keyword evidence="6 8" id="KW-1133">Transmembrane helix</keyword>
<dbReference type="EMBL" id="UGET01000004">
    <property type="protein sequence ID" value="STL69724.1"/>
    <property type="molecule type" value="Genomic_DNA"/>
</dbReference>
<dbReference type="PANTHER" id="PTHR23514">
    <property type="entry name" value="BYPASS OF STOP CODON PROTEIN 6"/>
    <property type="match status" value="1"/>
</dbReference>
<keyword evidence="4" id="KW-1003">Cell membrane</keyword>
<evidence type="ECO:0000256" key="1">
    <source>
        <dbReference type="ARBA" id="ARBA00004127"/>
    </source>
</evidence>
<protein>
    <submittedName>
        <fullName evidence="9">Major facilitator superfamily protein</fullName>
    </submittedName>
</protein>
<feature type="transmembrane region" description="Helical" evidence="8">
    <location>
        <begin position="182"/>
        <end position="204"/>
    </location>
</feature>
<feature type="transmembrane region" description="Helical" evidence="8">
    <location>
        <begin position="120"/>
        <end position="137"/>
    </location>
</feature>
<evidence type="ECO:0000256" key="2">
    <source>
        <dbReference type="ARBA" id="ARBA00008335"/>
    </source>
</evidence>
<dbReference type="Pfam" id="PF07690">
    <property type="entry name" value="MFS_1"/>
    <property type="match status" value="1"/>
</dbReference>
<keyword evidence="7 8" id="KW-0472">Membrane</keyword>
<feature type="transmembrane region" description="Helical" evidence="8">
    <location>
        <begin position="210"/>
        <end position="230"/>
    </location>
</feature>
<evidence type="ECO:0000313" key="9">
    <source>
        <dbReference type="EMBL" id="STL69724.1"/>
    </source>
</evidence>
<keyword evidence="5 8" id="KW-0812">Transmembrane</keyword>
<evidence type="ECO:0000256" key="3">
    <source>
        <dbReference type="ARBA" id="ARBA00022448"/>
    </source>
</evidence>
<reference evidence="9 10" key="1">
    <citation type="submission" date="2018-06" db="EMBL/GenBank/DDBJ databases">
        <authorList>
            <consortium name="Pathogen Informatics"/>
            <person name="Doyle S."/>
        </authorList>
    </citation>
    <scope>NUCLEOTIDE SEQUENCE [LARGE SCALE GENOMIC DNA]</scope>
    <source>
        <strain evidence="9 10">NCTC13148</strain>
    </source>
</reference>
<comment type="similarity">
    <text evidence="2">Belongs to the major facilitator superfamily.</text>
</comment>
<comment type="subcellular location">
    <subcellularLocation>
        <location evidence="1">Endomembrane system</location>
        <topology evidence="1">Multi-pass membrane protein</topology>
    </subcellularLocation>
</comment>
<sequence>MAENRVEANAHNAGGCPASNAIHGHINDFLVRTGLRSGVSELQLPCFTAVRAEIALMSGGAFAVTHHPSVAEQEGQLIETEATGAPQKTPSYTKSVSWQHHPLLCVFITAPLIRNTVRPTTLLMLYTFISFIALFTVCLHPTFYVVIIFAFVIGFTSAGGVVQIGLTLMAERFPYAKGKATGIYYSAGSIATFTIPLITAHLSQRSIADIMWFDTAIAAIGFLLALFIGLRSRKKTRHHSLKENVAPGG</sequence>
<evidence type="ECO:0000256" key="6">
    <source>
        <dbReference type="ARBA" id="ARBA00022989"/>
    </source>
</evidence>
<dbReference type="GO" id="GO:0012505">
    <property type="term" value="C:endomembrane system"/>
    <property type="evidence" value="ECO:0007669"/>
    <property type="project" value="UniProtKB-SubCell"/>
</dbReference>
<evidence type="ECO:0000256" key="5">
    <source>
        <dbReference type="ARBA" id="ARBA00022692"/>
    </source>
</evidence>
<proteinExistence type="inferred from homology"/>
<organism evidence="9 10">
    <name type="scientific">Escherichia coli</name>
    <dbReference type="NCBI Taxonomy" id="562"/>
    <lineage>
        <taxon>Bacteria</taxon>
        <taxon>Pseudomonadati</taxon>
        <taxon>Pseudomonadota</taxon>
        <taxon>Gammaproteobacteria</taxon>
        <taxon>Enterobacterales</taxon>
        <taxon>Enterobacteriaceae</taxon>
        <taxon>Escherichia</taxon>
    </lineage>
</organism>
<evidence type="ECO:0000256" key="8">
    <source>
        <dbReference type="SAM" id="Phobius"/>
    </source>
</evidence>
<dbReference type="InterPro" id="IPR011701">
    <property type="entry name" value="MFS"/>
</dbReference>
<dbReference type="PANTHER" id="PTHR23514:SF3">
    <property type="entry name" value="BYPASS OF STOP CODON PROTEIN 6"/>
    <property type="match status" value="1"/>
</dbReference>
<evidence type="ECO:0000256" key="4">
    <source>
        <dbReference type="ARBA" id="ARBA00022475"/>
    </source>
</evidence>
<evidence type="ECO:0000313" key="10">
    <source>
        <dbReference type="Proteomes" id="UP000254255"/>
    </source>
</evidence>
<dbReference type="InterPro" id="IPR051788">
    <property type="entry name" value="MFS_Transporter"/>
</dbReference>
<accession>A0A377BKW3</accession>
<evidence type="ECO:0000256" key="7">
    <source>
        <dbReference type="ARBA" id="ARBA00023136"/>
    </source>
</evidence>
<keyword evidence="3" id="KW-0813">Transport</keyword>
<dbReference type="InterPro" id="IPR036259">
    <property type="entry name" value="MFS_trans_sf"/>
</dbReference>
<name>A0A377BKW3_ECOLX</name>
<dbReference type="AlphaFoldDB" id="A0A377BKW3"/>
<gene>
    <name evidence="9" type="primary">ydiM</name>
    <name evidence="9" type="ORF">NCTC13148_01103</name>
</gene>
<dbReference type="GO" id="GO:0022857">
    <property type="term" value="F:transmembrane transporter activity"/>
    <property type="evidence" value="ECO:0007669"/>
    <property type="project" value="InterPro"/>
</dbReference>
<feature type="transmembrane region" description="Helical" evidence="8">
    <location>
        <begin position="143"/>
        <end position="170"/>
    </location>
</feature>
<dbReference type="Proteomes" id="UP000254255">
    <property type="component" value="Unassembled WGS sequence"/>
</dbReference>
<dbReference type="Gene3D" id="1.20.1250.20">
    <property type="entry name" value="MFS general substrate transporter like domains"/>
    <property type="match status" value="1"/>
</dbReference>
<dbReference type="GO" id="GO:0016020">
    <property type="term" value="C:membrane"/>
    <property type="evidence" value="ECO:0007669"/>
    <property type="project" value="TreeGrafter"/>
</dbReference>